<feature type="binding site" evidence="12">
    <location>
        <position position="147"/>
    </location>
    <ligand>
        <name>Zn(2+)</name>
        <dbReference type="ChEBI" id="CHEBI:29105"/>
        <note>catalytic</note>
    </ligand>
</feature>
<feature type="transmembrane region" description="Helical" evidence="12">
    <location>
        <begin position="195"/>
        <end position="218"/>
    </location>
</feature>
<evidence type="ECO:0000256" key="12">
    <source>
        <dbReference type="HAMAP-Rule" id="MF_00188"/>
    </source>
</evidence>
<dbReference type="NCBIfam" id="NF003965">
    <property type="entry name" value="PRK05457.1"/>
    <property type="match status" value="1"/>
</dbReference>
<comment type="caution">
    <text evidence="14">The sequence shown here is derived from an EMBL/GenBank/DDBJ whole genome shotgun (WGS) entry which is preliminary data.</text>
</comment>
<keyword evidence="11 12" id="KW-0472">Membrane</keyword>
<feature type="binding site" evidence="12">
    <location>
        <position position="143"/>
    </location>
    <ligand>
        <name>Zn(2+)</name>
        <dbReference type="ChEBI" id="CHEBI:29105"/>
        <note>catalytic</note>
    </ligand>
</feature>
<dbReference type="InterPro" id="IPR001915">
    <property type="entry name" value="Peptidase_M48"/>
</dbReference>
<evidence type="ECO:0000256" key="8">
    <source>
        <dbReference type="ARBA" id="ARBA00022833"/>
    </source>
</evidence>
<keyword evidence="8 12" id="KW-0862">Zinc</keyword>
<feature type="binding site" evidence="12">
    <location>
        <position position="223"/>
    </location>
    <ligand>
        <name>Zn(2+)</name>
        <dbReference type="ChEBI" id="CHEBI:29105"/>
        <note>catalytic</note>
    </ligand>
</feature>
<dbReference type="CDD" id="cd07335">
    <property type="entry name" value="M48B_HtpX_like"/>
    <property type="match status" value="1"/>
</dbReference>
<keyword evidence="7 12" id="KW-0378">Hydrolase</keyword>
<protein>
    <recommendedName>
        <fullName evidence="12">Protease HtpX</fullName>
        <ecNumber evidence="12">3.4.24.-</ecNumber>
    </recommendedName>
    <alternativeName>
        <fullName evidence="12">Heat shock protein HtpX</fullName>
    </alternativeName>
</protein>
<name>S3DG76_9GAMM</name>
<feature type="transmembrane region" description="Helical" evidence="12">
    <location>
        <begin position="35"/>
        <end position="57"/>
    </location>
</feature>
<dbReference type="GO" id="GO:0004222">
    <property type="term" value="F:metalloendopeptidase activity"/>
    <property type="evidence" value="ECO:0007669"/>
    <property type="project" value="UniProtKB-UniRule"/>
</dbReference>
<sequence length="292" mass="31696">MKRIALFLATNVAVVLVLSIVLNFIYSVAGIQSSSMIGLLVLATVFGFGGSFISLFLSKTMAIRSVSASVIKKPRNEMEHWLSETVTCQAKKMGIGIPTIAIYKAEDMNAFATGAKRDDALIAVSTGLLNNMTKKEVEAVLAHEISHVANGDMVTMTLIQGVLNTFVIFFSRFIANIVASNNSGEGEETGPNMMVYFFVSLVLDLVFGLLASIIVMWYSRQREFRADSGAASLVGKKSMISALQRLRTNPNSKLESSMAAFAISGKKSVLSLLMSHPPIQRRIDALHFNSSN</sequence>
<evidence type="ECO:0000256" key="4">
    <source>
        <dbReference type="ARBA" id="ARBA00022670"/>
    </source>
</evidence>
<dbReference type="Proteomes" id="UP000053688">
    <property type="component" value="Unassembled WGS sequence"/>
</dbReference>
<proteinExistence type="inferred from homology"/>
<keyword evidence="3 12" id="KW-1003">Cell membrane</keyword>
<accession>S3DG76</accession>
<dbReference type="PANTHER" id="PTHR43221:SF1">
    <property type="entry name" value="PROTEASE HTPX"/>
    <property type="match status" value="1"/>
</dbReference>
<dbReference type="GO" id="GO:0008270">
    <property type="term" value="F:zinc ion binding"/>
    <property type="evidence" value="ECO:0007669"/>
    <property type="project" value="UniProtKB-UniRule"/>
</dbReference>
<keyword evidence="12" id="KW-0346">Stress response</keyword>
<evidence type="ECO:0000256" key="9">
    <source>
        <dbReference type="ARBA" id="ARBA00022989"/>
    </source>
</evidence>
<keyword evidence="6 12" id="KW-0479">Metal-binding</keyword>
<comment type="cofactor">
    <cofactor evidence="12">
        <name>Zn(2+)</name>
        <dbReference type="ChEBI" id="CHEBI:29105"/>
    </cofactor>
    <text evidence="12">Binds 1 zinc ion per subunit.</text>
</comment>
<dbReference type="HAMAP" id="MF_00188">
    <property type="entry name" value="Pept_M48_protease_HtpX"/>
    <property type="match status" value="1"/>
</dbReference>
<feature type="transmembrane region" description="Helical" evidence="12">
    <location>
        <begin position="7"/>
        <end position="29"/>
    </location>
</feature>
<dbReference type="eggNOG" id="COG0501">
    <property type="taxonomic scope" value="Bacteria"/>
</dbReference>
<evidence type="ECO:0000259" key="13">
    <source>
        <dbReference type="Pfam" id="PF01435"/>
    </source>
</evidence>
<dbReference type="PANTHER" id="PTHR43221">
    <property type="entry name" value="PROTEASE HTPX"/>
    <property type="match status" value="1"/>
</dbReference>
<feature type="transmembrane region" description="Helical" evidence="12">
    <location>
        <begin position="153"/>
        <end position="175"/>
    </location>
</feature>
<dbReference type="RefSeq" id="WP_016504059.1">
    <property type="nucleotide sequence ID" value="NZ_AMSD01000002.1"/>
</dbReference>
<evidence type="ECO:0000313" key="14">
    <source>
        <dbReference type="EMBL" id="EPE37427.1"/>
    </source>
</evidence>
<keyword evidence="15" id="KW-1185">Reference proteome</keyword>
<dbReference type="STRING" id="28176.CF66_7098"/>
<evidence type="ECO:0000256" key="2">
    <source>
        <dbReference type="ARBA" id="ARBA00009779"/>
    </source>
</evidence>
<reference evidence="14 15" key="1">
    <citation type="journal article" date="2014" name="Environ. Microbiol.">
        <title>Genomic signatures of obligate host dependence in the luminous bacterial symbiont of a vertebrate.</title>
        <authorList>
            <person name="Hendry T.A."/>
            <person name="de Wet J.R."/>
            <person name="Dunlap P.V."/>
        </authorList>
    </citation>
    <scope>NUCLEOTIDE SEQUENCE [LARGE SCALE GENOMIC DNA]</scope>
    <source>
        <strain evidence="14 15">Akat1</strain>
    </source>
</reference>
<organism evidence="14 15">
    <name type="scientific">Candidatus Photodesmus katoptron Akat1</name>
    <dbReference type="NCBI Taxonomy" id="1236703"/>
    <lineage>
        <taxon>Bacteria</taxon>
        <taxon>Pseudomonadati</taxon>
        <taxon>Pseudomonadota</taxon>
        <taxon>Gammaproteobacteria</taxon>
        <taxon>Vibrionales</taxon>
        <taxon>Vibrionaceae</taxon>
        <taxon>Candidatus Photodesmus</taxon>
    </lineage>
</organism>
<dbReference type="GO" id="GO:0005886">
    <property type="term" value="C:plasma membrane"/>
    <property type="evidence" value="ECO:0007669"/>
    <property type="project" value="UniProtKB-SubCell"/>
</dbReference>
<dbReference type="InterPro" id="IPR022919">
    <property type="entry name" value="Pept_M48_protease_HtpX"/>
</dbReference>
<evidence type="ECO:0000256" key="5">
    <source>
        <dbReference type="ARBA" id="ARBA00022692"/>
    </source>
</evidence>
<feature type="domain" description="Peptidase M48" evidence="13">
    <location>
        <begin position="79"/>
        <end position="286"/>
    </location>
</feature>
<dbReference type="Pfam" id="PF01435">
    <property type="entry name" value="Peptidase_M48"/>
    <property type="match status" value="1"/>
</dbReference>
<evidence type="ECO:0000313" key="15">
    <source>
        <dbReference type="Proteomes" id="UP000053688"/>
    </source>
</evidence>
<keyword evidence="4 12" id="KW-0645">Protease</keyword>
<dbReference type="Gene3D" id="3.30.2010.10">
    <property type="entry name" value="Metalloproteases ('zincins'), catalytic domain"/>
    <property type="match status" value="1"/>
</dbReference>
<dbReference type="EMBL" id="AMSD01000002">
    <property type="protein sequence ID" value="EPE37427.1"/>
    <property type="molecule type" value="Genomic_DNA"/>
</dbReference>
<dbReference type="GO" id="GO:0006508">
    <property type="term" value="P:proteolysis"/>
    <property type="evidence" value="ECO:0007669"/>
    <property type="project" value="UniProtKB-KW"/>
</dbReference>
<dbReference type="InterPro" id="IPR050083">
    <property type="entry name" value="HtpX_protease"/>
</dbReference>
<dbReference type="EC" id="3.4.24.-" evidence="12"/>
<gene>
    <name evidence="12" type="primary">htpX</name>
    <name evidence="14" type="ORF">O1U_0729</name>
</gene>
<comment type="similarity">
    <text evidence="2 12">Belongs to the peptidase M48B family.</text>
</comment>
<evidence type="ECO:0000256" key="7">
    <source>
        <dbReference type="ARBA" id="ARBA00022801"/>
    </source>
</evidence>
<keyword evidence="10 12" id="KW-0482">Metalloprotease</keyword>
<evidence type="ECO:0000256" key="6">
    <source>
        <dbReference type="ARBA" id="ARBA00022723"/>
    </source>
</evidence>
<evidence type="ECO:0000256" key="1">
    <source>
        <dbReference type="ARBA" id="ARBA00004651"/>
    </source>
</evidence>
<comment type="subcellular location">
    <subcellularLocation>
        <location evidence="1 12">Cell membrane</location>
        <topology evidence="1 12">Multi-pass membrane protein</topology>
    </subcellularLocation>
</comment>
<evidence type="ECO:0000256" key="11">
    <source>
        <dbReference type="ARBA" id="ARBA00023136"/>
    </source>
</evidence>
<keyword evidence="9 12" id="KW-1133">Transmembrane helix</keyword>
<dbReference type="PATRIC" id="fig|1236703.3.peg.751"/>
<evidence type="ECO:0000256" key="3">
    <source>
        <dbReference type="ARBA" id="ARBA00022475"/>
    </source>
</evidence>
<keyword evidence="5 12" id="KW-0812">Transmembrane</keyword>
<feature type="active site" evidence="12">
    <location>
        <position position="144"/>
    </location>
</feature>
<evidence type="ECO:0000256" key="10">
    <source>
        <dbReference type="ARBA" id="ARBA00023049"/>
    </source>
</evidence>
<dbReference type="AlphaFoldDB" id="S3DG76"/>
<dbReference type="MEROPS" id="M48.002"/>